<keyword evidence="1" id="KW-0812">Transmembrane</keyword>
<evidence type="ECO:0000313" key="3">
    <source>
        <dbReference type="Proteomes" id="UP000504638"/>
    </source>
</evidence>
<protein>
    <recommendedName>
        <fullName evidence="5">NADH:ubiquinone oxidoreductase 20.1kD subunit</fullName>
    </recommendedName>
</protein>
<dbReference type="EMBL" id="ML975158">
    <property type="protein sequence ID" value="KAF1812138.1"/>
    <property type="molecule type" value="Genomic_DNA"/>
</dbReference>
<evidence type="ECO:0000256" key="1">
    <source>
        <dbReference type="SAM" id="Phobius"/>
    </source>
</evidence>
<dbReference type="InterPro" id="IPR008699">
    <property type="entry name" value="NDUFB8"/>
</dbReference>
<dbReference type="AlphaFoldDB" id="A0A6G1G294"/>
<feature type="transmembrane region" description="Helical" evidence="1">
    <location>
        <begin position="102"/>
        <end position="124"/>
    </location>
</feature>
<gene>
    <name evidence="2 4" type="ORF">P152DRAFT_507521</name>
</gene>
<keyword evidence="1" id="KW-1133">Transmembrane helix</keyword>
<evidence type="ECO:0008006" key="5">
    <source>
        <dbReference type="Google" id="ProtNLM"/>
    </source>
</evidence>
<name>A0A6G1G294_9PEZI</name>
<dbReference type="GeneID" id="54423108"/>
<dbReference type="PANTHER" id="PTHR12840:SF1">
    <property type="entry name" value="NADH DEHYDROGENASE [UBIQUINONE] 1 BETA SUBCOMPLEX SUBUNIT 8, MITOCHONDRIAL"/>
    <property type="match status" value="1"/>
</dbReference>
<reference evidence="4" key="2">
    <citation type="submission" date="2020-04" db="EMBL/GenBank/DDBJ databases">
        <authorList>
            <consortium name="NCBI Genome Project"/>
        </authorList>
    </citation>
    <scope>NUCLEOTIDE SEQUENCE</scope>
    <source>
        <strain evidence="4">CBS 781.70</strain>
    </source>
</reference>
<evidence type="ECO:0000313" key="2">
    <source>
        <dbReference type="EMBL" id="KAF1812138.1"/>
    </source>
</evidence>
<reference evidence="4" key="3">
    <citation type="submission" date="2025-04" db="UniProtKB">
        <authorList>
            <consortium name="RefSeq"/>
        </authorList>
    </citation>
    <scope>IDENTIFICATION</scope>
    <source>
        <strain evidence="4">CBS 781.70</strain>
    </source>
</reference>
<proteinExistence type="predicted"/>
<dbReference type="RefSeq" id="XP_033533769.1">
    <property type="nucleotide sequence ID" value="XM_033682538.1"/>
</dbReference>
<dbReference type="OrthoDB" id="2014058at2759"/>
<keyword evidence="1" id="KW-0472">Membrane</keyword>
<reference evidence="2 4" key="1">
    <citation type="submission" date="2020-01" db="EMBL/GenBank/DDBJ databases">
        <authorList>
            <consortium name="DOE Joint Genome Institute"/>
            <person name="Haridas S."/>
            <person name="Albert R."/>
            <person name="Binder M."/>
            <person name="Bloem J."/>
            <person name="Labutti K."/>
            <person name="Salamov A."/>
            <person name="Andreopoulos B."/>
            <person name="Baker S.E."/>
            <person name="Barry K."/>
            <person name="Bills G."/>
            <person name="Bluhm B.H."/>
            <person name="Cannon C."/>
            <person name="Castanera R."/>
            <person name="Culley D.E."/>
            <person name="Daum C."/>
            <person name="Ezra D."/>
            <person name="Gonzalez J.B."/>
            <person name="Henrissat B."/>
            <person name="Kuo A."/>
            <person name="Liang C."/>
            <person name="Lipzen A."/>
            <person name="Lutzoni F."/>
            <person name="Magnuson J."/>
            <person name="Mondo S."/>
            <person name="Nolan M."/>
            <person name="Ohm R."/>
            <person name="Pangilinan J."/>
            <person name="Park H.-J."/>
            <person name="Ramirez L."/>
            <person name="Alfaro M."/>
            <person name="Sun H."/>
            <person name="Tritt A."/>
            <person name="Yoshinaga Y."/>
            <person name="Zwiers L.-H."/>
            <person name="Turgeon B.G."/>
            <person name="Goodwin S.B."/>
            <person name="Spatafora J.W."/>
            <person name="Crous P.W."/>
            <person name="Grigoriev I.V."/>
        </authorList>
    </citation>
    <scope>NUCLEOTIDE SEQUENCE</scope>
    <source>
        <strain evidence="2 4">CBS 781.70</strain>
    </source>
</reference>
<sequence length="153" mass="16958">MPSSIRHLPITRPDQRYWKAKGYYADVKAENVNDFTDAAKEDPDMNGGYVSPPAQQRILRDPYAPWWDEQDRRMYGEPVHEDNDILGVFSPDPYPHLPPKKAFGGIACFIAFIGGVAGLCSLTYPDQPAVERRFPGGLDRELGGPGAVPALAE</sequence>
<accession>A0A6G1G294</accession>
<dbReference type="PANTHER" id="PTHR12840">
    <property type="entry name" value="NADH-UBIQUINONE OXIDOREDUCTASE ASHI SUBUNIT"/>
    <property type="match status" value="1"/>
</dbReference>
<dbReference type="Proteomes" id="UP000504638">
    <property type="component" value="Unplaced"/>
</dbReference>
<evidence type="ECO:0000313" key="4">
    <source>
        <dbReference type="RefSeq" id="XP_033533769.1"/>
    </source>
</evidence>
<dbReference type="GO" id="GO:0005739">
    <property type="term" value="C:mitochondrion"/>
    <property type="evidence" value="ECO:0007669"/>
    <property type="project" value="InterPro"/>
</dbReference>
<keyword evidence="3" id="KW-1185">Reference proteome</keyword>
<organism evidence="2">
    <name type="scientific">Eremomyces bilateralis CBS 781.70</name>
    <dbReference type="NCBI Taxonomy" id="1392243"/>
    <lineage>
        <taxon>Eukaryota</taxon>
        <taxon>Fungi</taxon>
        <taxon>Dikarya</taxon>
        <taxon>Ascomycota</taxon>
        <taxon>Pezizomycotina</taxon>
        <taxon>Dothideomycetes</taxon>
        <taxon>Dothideomycetes incertae sedis</taxon>
        <taxon>Eremomycetales</taxon>
        <taxon>Eremomycetaceae</taxon>
        <taxon>Eremomyces</taxon>
    </lineage>
</organism>